<protein>
    <submittedName>
        <fullName evidence="1">Uncharacterized protein</fullName>
    </submittedName>
</protein>
<accession>A0A0F6IJF6</accession>
<reference evidence="1 2" key="1">
    <citation type="submission" date="2013-01" db="EMBL/GenBank/DDBJ databases">
        <authorList>
            <person name="Harkins D.M."/>
            <person name="Durkin A.S."/>
            <person name="Brinkac L.M."/>
            <person name="Haft D.H."/>
            <person name="Selengut J.D."/>
            <person name="Sanka R."/>
            <person name="DePew J."/>
            <person name="Purushe J."/>
            <person name="Peacock S.J."/>
            <person name="Thaipadungpanit J."/>
            <person name="Wuthiekanun V.W."/>
            <person name="Day N.P."/>
            <person name="Vinetz J.M."/>
            <person name="Sutton G.G."/>
            <person name="Nierman W.C."/>
            <person name="Fouts D.E."/>
        </authorList>
    </citation>
    <scope>NUCLEOTIDE SEQUENCE [LARGE SCALE GENOMIC DNA]</scope>
    <source>
        <strain evidence="1 2">FPW1039</strain>
    </source>
</reference>
<evidence type="ECO:0000313" key="2">
    <source>
        <dbReference type="Proteomes" id="UP000012164"/>
    </source>
</evidence>
<gene>
    <name evidence="1" type="ORF">LEP1GSC079_3321</name>
</gene>
<comment type="caution">
    <text evidence="1">The sequence shown here is derived from an EMBL/GenBank/DDBJ whole genome shotgun (WGS) entry which is preliminary data.</text>
</comment>
<dbReference type="EMBL" id="AKWR02000044">
    <property type="protein sequence ID" value="EMJ38181.1"/>
    <property type="molecule type" value="Genomic_DNA"/>
</dbReference>
<evidence type="ECO:0000313" key="1">
    <source>
        <dbReference type="EMBL" id="EMJ38181.1"/>
    </source>
</evidence>
<dbReference type="Proteomes" id="UP000012164">
    <property type="component" value="Unassembled WGS sequence"/>
</dbReference>
<sequence>MFQNLECRILQKANHSELDAIFENLYIFSKIDRLFLVLFSYIRVIIRSQKFISHVI</sequence>
<name>A0A0F6IJF6_LEPIR</name>
<organism evidence="1 2">
    <name type="scientific">Leptospira interrogans str. FPW1039</name>
    <dbReference type="NCBI Taxonomy" id="1193040"/>
    <lineage>
        <taxon>Bacteria</taxon>
        <taxon>Pseudomonadati</taxon>
        <taxon>Spirochaetota</taxon>
        <taxon>Spirochaetia</taxon>
        <taxon>Leptospirales</taxon>
        <taxon>Leptospiraceae</taxon>
        <taxon>Leptospira</taxon>
    </lineage>
</organism>
<dbReference type="AlphaFoldDB" id="A0A0F6IJF6"/>
<proteinExistence type="predicted"/>